<sequence>MNPFLLFSIIFAIFAAAAGAAYSSGVLDPIIAEITKMLLKAKAEAEVKGLQAQGLKEGQDFLREDVPGNREAADIGEKFAPAQKIPSSDSLTTKISFPKLVPLFDGNSDTPFRKFLKPIIPPRTSSLHALCRSHSSENLNPLITIEEAPSRRASSLSLPSGASGASGASGESPEIVPEIQIETHERPPTPLPNVFGIRAVSSHTPKLIGPFSTPQVVPQTSLQPEFAMPVLVIPENDNPFDLATTLKDGRVRRLSTGNIDPSAEEEDETQAITMRNTAKNLLSTANYHQRTGQHVGWKTDFLTVTPEEGNGGGASEGYSRRRSSSLPDLPGATRPLKSVKGRRATPWVHNIGINGNTVSNSGAMKVKLAIPSLKRLSDASAKSVESECEIWYDSLEEQEHS</sequence>
<feature type="signal peptide" evidence="2">
    <location>
        <begin position="1"/>
        <end position="20"/>
    </location>
</feature>
<dbReference type="AlphaFoldDB" id="S8BH91"/>
<reference evidence="3 4" key="1">
    <citation type="journal article" date="2013" name="PLoS Genet.">
        <title>Genomic mechanisms accounting for the adaptation to parasitism in nematode-trapping fungi.</title>
        <authorList>
            <person name="Meerupati T."/>
            <person name="Andersson K.M."/>
            <person name="Friman E."/>
            <person name="Kumar D."/>
            <person name="Tunlid A."/>
            <person name="Ahren D."/>
        </authorList>
    </citation>
    <scope>NUCLEOTIDE SEQUENCE [LARGE SCALE GENOMIC DNA]</scope>
    <source>
        <strain evidence="3 4">CBS 200.50</strain>
    </source>
</reference>
<protein>
    <submittedName>
        <fullName evidence="3">Uncharacterized protein</fullName>
    </submittedName>
</protein>
<dbReference type="OrthoDB" id="5335863at2759"/>
<evidence type="ECO:0000256" key="1">
    <source>
        <dbReference type="SAM" id="MobiDB-lite"/>
    </source>
</evidence>
<feature type="region of interest" description="Disordered" evidence="1">
    <location>
        <begin position="153"/>
        <end position="173"/>
    </location>
</feature>
<name>S8BH91_DACHA</name>
<dbReference type="OMA" id="WVHNIGI"/>
<comment type="caution">
    <text evidence="3">The sequence shown here is derived from an EMBL/GenBank/DDBJ whole genome shotgun (WGS) entry which is preliminary data.</text>
</comment>
<keyword evidence="4" id="KW-1185">Reference proteome</keyword>
<keyword evidence="2" id="KW-0732">Signal</keyword>
<proteinExistence type="predicted"/>
<evidence type="ECO:0000313" key="3">
    <source>
        <dbReference type="EMBL" id="EPS38678.1"/>
    </source>
</evidence>
<evidence type="ECO:0000313" key="4">
    <source>
        <dbReference type="Proteomes" id="UP000015100"/>
    </source>
</evidence>
<reference evidence="4" key="2">
    <citation type="submission" date="2013-04" db="EMBL/GenBank/DDBJ databases">
        <title>Genomic mechanisms accounting for the adaptation to parasitism in nematode-trapping fungi.</title>
        <authorList>
            <person name="Ahren D.G."/>
        </authorList>
    </citation>
    <scope>NUCLEOTIDE SEQUENCE [LARGE SCALE GENOMIC DNA]</scope>
    <source>
        <strain evidence="4">CBS 200.50</strain>
    </source>
</reference>
<dbReference type="EMBL" id="AQGS01000532">
    <property type="protein sequence ID" value="EPS38678.1"/>
    <property type="molecule type" value="Genomic_DNA"/>
</dbReference>
<gene>
    <name evidence="3" type="ORF">H072_7563</name>
</gene>
<feature type="chain" id="PRO_5004549021" evidence="2">
    <location>
        <begin position="21"/>
        <end position="401"/>
    </location>
</feature>
<dbReference type="HOGENOM" id="CLU_687005_0_0_1"/>
<organism evidence="3 4">
    <name type="scientific">Dactylellina haptotyla (strain CBS 200.50)</name>
    <name type="common">Nematode-trapping fungus</name>
    <name type="synonym">Monacrosporium haptotylum</name>
    <dbReference type="NCBI Taxonomy" id="1284197"/>
    <lineage>
        <taxon>Eukaryota</taxon>
        <taxon>Fungi</taxon>
        <taxon>Dikarya</taxon>
        <taxon>Ascomycota</taxon>
        <taxon>Pezizomycotina</taxon>
        <taxon>Orbiliomycetes</taxon>
        <taxon>Orbiliales</taxon>
        <taxon>Orbiliaceae</taxon>
        <taxon>Dactylellina</taxon>
    </lineage>
</organism>
<evidence type="ECO:0000256" key="2">
    <source>
        <dbReference type="SAM" id="SignalP"/>
    </source>
</evidence>
<dbReference type="Proteomes" id="UP000015100">
    <property type="component" value="Unassembled WGS sequence"/>
</dbReference>
<dbReference type="eggNOG" id="ENOG502SX2P">
    <property type="taxonomic scope" value="Eukaryota"/>
</dbReference>
<feature type="region of interest" description="Disordered" evidence="1">
    <location>
        <begin position="304"/>
        <end position="336"/>
    </location>
</feature>
<accession>S8BH91</accession>